<keyword evidence="11" id="KW-1185">Reference proteome</keyword>
<dbReference type="PANTHER" id="PTHR10519">
    <property type="entry name" value="GABA-B RECEPTOR"/>
    <property type="match status" value="1"/>
</dbReference>
<dbReference type="InterPro" id="IPR001828">
    <property type="entry name" value="ANF_lig-bd_rcpt"/>
</dbReference>
<proteinExistence type="predicted"/>
<evidence type="ECO:0000256" key="5">
    <source>
        <dbReference type="ARBA" id="ARBA00023136"/>
    </source>
</evidence>
<gene>
    <name evidence="10" type="ORF">BCR33DRAFT_733654</name>
</gene>
<dbReference type="EMBL" id="MCGO01000005">
    <property type="protein sequence ID" value="ORY51293.1"/>
    <property type="molecule type" value="Genomic_DNA"/>
</dbReference>
<keyword evidence="6" id="KW-0675">Receptor</keyword>
<organism evidence="10 11">
    <name type="scientific">Rhizoclosmatium globosum</name>
    <dbReference type="NCBI Taxonomy" id="329046"/>
    <lineage>
        <taxon>Eukaryota</taxon>
        <taxon>Fungi</taxon>
        <taxon>Fungi incertae sedis</taxon>
        <taxon>Chytridiomycota</taxon>
        <taxon>Chytridiomycota incertae sedis</taxon>
        <taxon>Chytridiomycetes</taxon>
        <taxon>Chytridiales</taxon>
        <taxon>Chytriomycetaceae</taxon>
        <taxon>Rhizoclosmatium</taxon>
    </lineage>
</organism>
<evidence type="ECO:0000256" key="2">
    <source>
        <dbReference type="ARBA" id="ARBA00022692"/>
    </source>
</evidence>
<sequence length="290" mass="31940">MAVALQKTNVTIGLVGPYCAVPFVSTSASLVTRYPKTFSRDTIDVFGWSGWAFLNDAVISMAISDINSRPDILPNLQVNIKRFSSCGPYNPTANLKYNGQPIGFASAIMTNDIINVHKDVIAVVGNDISSVAIPTAQILSNNQIPYCSLYAGSPALSDKRIFNYFWPDAVPVFLKSLGVKQVAIVVQKYSSFLLTSQQFIRNVQKEEIRIVASAHIATIITNEQIEYAATVMKRVSARLIKVHKLKSNYFLRICSEAMYKLGKLGFKGSSGIVWFAQNAPNPFYDPLKGI</sequence>
<keyword evidence="3" id="KW-1133">Transmembrane helix</keyword>
<keyword evidence="8" id="KW-0807">Transducer</keyword>
<evidence type="ECO:0000313" key="10">
    <source>
        <dbReference type="EMBL" id="ORY51293.1"/>
    </source>
</evidence>
<dbReference type="STRING" id="329046.A0A1Y2CW91"/>
<evidence type="ECO:0000256" key="4">
    <source>
        <dbReference type="ARBA" id="ARBA00023040"/>
    </source>
</evidence>
<protein>
    <submittedName>
        <fullName evidence="10">Periplasmic binding protein-like I</fullName>
    </submittedName>
</protein>
<keyword evidence="7" id="KW-0325">Glycoprotein</keyword>
<dbReference type="GO" id="GO:0004965">
    <property type="term" value="F:G protein-coupled GABA receptor activity"/>
    <property type="evidence" value="ECO:0007669"/>
    <property type="project" value="InterPro"/>
</dbReference>
<evidence type="ECO:0000256" key="3">
    <source>
        <dbReference type="ARBA" id="ARBA00022989"/>
    </source>
</evidence>
<reference evidence="10 11" key="1">
    <citation type="submission" date="2016-07" db="EMBL/GenBank/DDBJ databases">
        <title>Pervasive Adenine N6-methylation of Active Genes in Fungi.</title>
        <authorList>
            <consortium name="DOE Joint Genome Institute"/>
            <person name="Mondo S.J."/>
            <person name="Dannebaum R.O."/>
            <person name="Kuo R.C."/>
            <person name="Labutti K."/>
            <person name="Haridas S."/>
            <person name="Kuo A."/>
            <person name="Salamov A."/>
            <person name="Ahrendt S.R."/>
            <person name="Lipzen A."/>
            <person name="Sullivan W."/>
            <person name="Andreopoulos W.B."/>
            <person name="Clum A."/>
            <person name="Lindquist E."/>
            <person name="Daum C."/>
            <person name="Ramamoorthy G.K."/>
            <person name="Gryganskyi A."/>
            <person name="Culley D."/>
            <person name="Magnuson J.K."/>
            <person name="James T.Y."/>
            <person name="O'Malley M.A."/>
            <person name="Stajich J.E."/>
            <person name="Spatafora J.W."/>
            <person name="Visel A."/>
            <person name="Grigoriev I.V."/>
        </authorList>
    </citation>
    <scope>NUCLEOTIDE SEQUENCE [LARGE SCALE GENOMIC DNA]</scope>
    <source>
        <strain evidence="10 11">JEL800</strain>
    </source>
</reference>
<dbReference type="GO" id="GO:0038039">
    <property type="term" value="C:G protein-coupled receptor heterodimeric complex"/>
    <property type="evidence" value="ECO:0007669"/>
    <property type="project" value="TreeGrafter"/>
</dbReference>
<keyword evidence="2" id="KW-0812">Transmembrane</keyword>
<name>A0A1Y2CW91_9FUNG</name>
<dbReference type="OrthoDB" id="17569at2759"/>
<dbReference type="SUPFAM" id="SSF53822">
    <property type="entry name" value="Periplasmic binding protein-like I"/>
    <property type="match status" value="1"/>
</dbReference>
<evidence type="ECO:0000256" key="1">
    <source>
        <dbReference type="ARBA" id="ARBA00004141"/>
    </source>
</evidence>
<keyword evidence="4" id="KW-0297">G-protein coupled receptor</keyword>
<dbReference type="InterPro" id="IPR000337">
    <property type="entry name" value="GPCR_3"/>
</dbReference>
<dbReference type="AlphaFoldDB" id="A0A1Y2CW91"/>
<accession>A0A1Y2CW91</accession>
<dbReference type="Pfam" id="PF01094">
    <property type="entry name" value="ANF_receptor"/>
    <property type="match status" value="1"/>
</dbReference>
<evidence type="ECO:0000313" key="11">
    <source>
        <dbReference type="Proteomes" id="UP000193642"/>
    </source>
</evidence>
<evidence type="ECO:0000256" key="7">
    <source>
        <dbReference type="ARBA" id="ARBA00023180"/>
    </source>
</evidence>
<feature type="domain" description="Receptor ligand binding region" evidence="9">
    <location>
        <begin position="57"/>
        <end position="238"/>
    </location>
</feature>
<comment type="caution">
    <text evidence="10">The sequence shown here is derived from an EMBL/GenBank/DDBJ whole genome shotgun (WGS) entry which is preliminary data.</text>
</comment>
<dbReference type="GO" id="GO:0007214">
    <property type="term" value="P:gamma-aminobutyric acid signaling pathway"/>
    <property type="evidence" value="ECO:0007669"/>
    <property type="project" value="TreeGrafter"/>
</dbReference>
<evidence type="ECO:0000256" key="6">
    <source>
        <dbReference type="ARBA" id="ARBA00023170"/>
    </source>
</evidence>
<comment type="subcellular location">
    <subcellularLocation>
        <location evidence="1">Membrane</location>
        <topology evidence="1">Multi-pass membrane protein</topology>
    </subcellularLocation>
</comment>
<dbReference type="InterPro" id="IPR002455">
    <property type="entry name" value="GPCR3_GABA-B"/>
</dbReference>
<dbReference type="Proteomes" id="UP000193642">
    <property type="component" value="Unassembled WGS sequence"/>
</dbReference>
<dbReference type="Gene3D" id="3.40.50.2300">
    <property type="match status" value="1"/>
</dbReference>
<keyword evidence="5" id="KW-0472">Membrane</keyword>
<dbReference type="InterPro" id="IPR028082">
    <property type="entry name" value="Peripla_BP_I"/>
</dbReference>
<dbReference type="PANTHER" id="PTHR10519:SF20">
    <property type="entry name" value="G-PROTEIN COUPLED RECEPTOR 156-RELATED"/>
    <property type="match status" value="1"/>
</dbReference>
<evidence type="ECO:0000259" key="9">
    <source>
        <dbReference type="Pfam" id="PF01094"/>
    </source>
</evidence>
<evidence type="ECO:0000256" key="8">
    <source>
        <dbReference type="ARBA" id="ARBA00023224"/>
    </source>
</evidence>
<dbReference type="PRINTS" id="PR00248">
    <property type="entry name" value="GPCRMGR"/>
</dbReference>